<evidence type="ECO:0000256" key="1">
    <source>
        <dbReference type="SAM" id="MobiDB-lite"/>
    </source>
</evidence>
<proteinExistence type="predicted"/>
<keyword evidence="3" id="KW-1185">Reference proteome</keyword>
<dbReference type="AlphaFoldDB" id="A0AAV7KVX2"/>
<evidence type="ECO:0000313" key="2">
    <source>
        <dbReference type="EMBL" id="KAJ1083445.1"/>
    </source>
</evidence>
<gene>
    <name evidence="2" type="ORF">NDU88_003604</name>
</gene>
<reference evidence="2" key="1">
    <citation type="journal article" date="2022" name="bioRxiv">
        <title>Sequencing and chromosome-scale assembly of the giantPleurodeles waltlgenome.</title>
        <authorList>
            <person name="Brown T."/>
            <person name="Elewa A."/>
            <person name="Iarovenko S."/>
            <person name="Subramanian E."/>
            <person name="Araus A.J."/>
            <person name="Petzold A."/>
            <person name="Susuki M."/>
            <person name="Suzuki K.-i.T."/>
            <person name="Hayashi T."/>
            <person name="Toyoda A."/>
            <person name="Oliveira C."/>
            <person name="Osipova E."/>
            <person name="Leigh N.D."/>
            <person name="Simon A."/>
            <person name="Yun M.H."/>
        </authorList>
    </citation>
    <scope>NUCLEOTIDE SEQUENCE</scope>
    <source>
        <strain evidence="2">20211129_DDA</strain>
        <tissue evidence="2">Liver</tissue>
    </source>
</reference>
<name>A0AAV7KVX2_PLEWA</name>
<comment type="caution">
    <text evidence="2">The sequence shown here is derived from an EMBL/GenBank/DDBJ whole genome shotgun (WGS) entry which is preliminary data.</text>
</comment>
<dbReference type="EMBL" id="JANPWB010000016">
    <property type="protein sequence ID" value="KAJ1083445.1"/>
    <property type="molecule type" value="Genomic_DNA"/>
</dbReference>
<accession>A0AAV7KVX2</accession>
<evidence type="ECO:0000313" key="3">
    <source>
        <dbReference type="Proteomes" id="UP001066276"/>
    </source>
</evidence>
<protein>
    <submittedName>
        <fullName evidence="2">Uncharacterized protein</fullName>
    </submittedName>
</protein>
<sequence>MPGGAEVRSGGTALLPSSRVQIGVRDSRPPAVQAAHSAAGSLESATGQRSTLRAPQPRPRRRTALARYSGHSGRPRGSDRPLLRTSSRPGYSSAPGAPIWARGVPFRMN</sequence>
<dbReference type="Proteomes" id="UP001066276">
    <property type="component" value="Chromosome 12"/>
</dbReference>
<feature type="region of interest" description="Disordered" evidence="1">
    <location>
        <begin position="1"/>
        <end position="109"/>
    </location>
</feature>
<organism evidence="2 3">
    <name type="scientific">Pleurodeles waltl</name>
    <name type="common">Iberian ribbed newt</name>
    <dbReference type="NCBI Taxonomy" id="8319"/>
    <lineage>
        <taxon>Eukaryota</taxon>
        <taxon>Metazoa</taxon>
        <taxon>Chordata</taxon>
        <taxon>Craniata</taxon>
        <taxon>Vertebrata</taxon>
        <taxon>Euteleostomi</taxon>
        <taxon>Amphibia</taxon>
        <taxon>Batrachia</taxon>
        <taxon>Caudata</taxon>
        <taxon>Salamandroidea</taxon>
        <taxon>Salamandridae</taxon>
        <taxon>Pleurodelinae</taxon>
        <taxon>Pleurodeles</taxon>
    </lineage>
</organism>